<protein>
    <submittedName>
        <fullName evidence="7">Uncharacterized protein</fullName>
    </submittedName>
</protein>
<evidence type="ECO:0000256" key="5">
    <source>
        <dbReference type="ARBA" id="ARBA00023136"/>
    </source>
</evidence>
<evidence type="ECO:0000256" key="4">
    <source>
        <dbReference type="ARBA" id="ARBA00022989"/>
    </source>
</evidence>
<feature type="transmembrane region" description="Helical" evidence="6">
    <location>
        <begin position="450"/>
        <end position="468"/>
    </location>
</feature>
<dbReference type="EMBL" id="MHLE01000010">
    <property type="protein sequence ID" value="OGZ03086.1"/>
    <property type="molecule type" value="Genomic_DNA"/>
</dbReference>
<keyword evidence="5 6" id="KW-0472">Membrane</keyword>
<keyword evidence="4 6" id="KW-1133">Transmembrane helix</keyword>
<evidence type="ECO:0000256" key="1">
    <source>
        <dbReference type="ARBA" id="ARBA00004651"/>
    </source>
</evidence>
<feature type="transmembrane region" description="Helical" evidence="6">
    <location>
        <begin position="54"/>
        <end position="76"/>
    </location>
</feature>
<dbReference type="InterPro" id="IPR050833">
    <property type="entry name" value="Poly_Biosynth_Transport"/>
</dbReference>
<dbReference type="AlphaFoldDB" id="A0A1G2CNU6"/>
<feature type="transmembrane region" description="Helical" evidence="6">
    <location>
        <begin position="21"/>
        <end position="42"/>
    </location>
</feature>
<comment type="caution">
    <text evidence="7">The sequence shown here is derived from an EMBL/GenBank/DDBJ whole genome shotgun (WGS) entry which is preliminary data.</text>
</comment>
<feature type="transmembrane region" description="Helical" evidence="6">
    <location>
        <begin position="391"/>
        <end position="410"/>
    </location>
</feature>
<feature type="transmembrane region" description="Helical" evidence="6">
    <location>
        <begin position="154"/>
        <end position="175"/>
    </location>
</feature>
<dbReference type="Pfam" id="PF01943">
    <property type="entry name" value="Polysacc_synt"/>
    <property type="match status" value="1"/>
</dbReference>
<gene>
    <name evidence="7" type="ORF">A2390_02585</name>
</gene>
<evidence type="ECO:0000256" key="6">
    <source>
        <dbReference type="SAM" id="Phobius"/>
    </source>
</evidence>
<dbReference type="GO" id="GO:0005886">
    <property type="term" value="C:plasma membrane"/>
    <property type="evidence" value="ECO:0007669"/>
    <property type="project" value="UniProtKB-SubCell"/>
</dbReference>
<proteinExistence type="predicted"/>
<feature type="transmembrane region" description="Helical" evidence="6">
    <location>
        <begin position="304"/>
        <end position="328"/>
    </location>
</feature>
<feature type="transmembrane region" description="Helical" evidence="6">
    <location>
        <begin position="264"/>
        <end position="283"/>
    </location>
</feature>
<sequence>MDLKKILLNNSSPRQTIIKNIFWLFSGQTIGRLLRALLLIYAARLLGAESWGAFSYALSIAAFLSIFADLGINAFITKEASCLENNVKGLIPLASTIKFSALIFFIFLTAIISPFISKTEEVKWLILVSLIIFTFDSIRDFGSSLARARERMEFESFANILSNVFIVIFGFTAMALNPTSFYLASGYALGNSIGALFLIFRLRERFTYFSKNISLKEIKHILRASLPFCLTAVMGAVMINSDIVILWWFSSARETGIYSAAQKPIQLLYLVPSLIAASFFPLMSRLAKTQKEKFKEITAKASSLVILFSLPISLGGIILGSNIINLLYGQEYAAAALSFKLLAATFVLVSPSIILGNAAFAAGLEKSLISYSLAGMLGNIILDFALIPYFGIAGCALATLINQLIITAFLKIKMKKATGLLLFPYLKKIIFSSLVMSLFTLLLFSLNLNILIIIPASAALYFFLLFSLKENLLNF</sequence>
<reference evidence="7 8" key="1">
    <citation type="journal article" date="2016" name="Nat. Commun.">
        <title>Thousands of microbial genomes shed light on interconnected biogeochemical processes in an aquifer system.</title>
        <authorList>
            <person name="Anantharaman K."/>
            <person name="Brown C.T."/>
            <person name="Hug L.A."/>
            <person name="Sharon I."/>
            <person name="Castelle C.J."/>
            <person name="Probst A.J."/>
            <person name="Thomas B.C."/>
            <person name="Singh A."/>
            <person name="Wilkins M.J."/>
            <person name="Karaoz U."/>
            <person name="Brodie E.L."/>
            <person name="Williams K.H."/>
            <person name="Hubbard S.S."/>
            <person name="Banfield J.F."/>
        </authorList>
    </citation>
    <scope>NUCLEOTIDE SEQUENCE [LARGE SCALE GENOMIC DNA]</scope>
</reference>
<evidence type="ECO:0000256" key="2">
    <source>
        <dbReference type="ARBA" id="ARBA00022475"/>
    </source>
</evidence>
<organism evidence="7 8">
    <name type="scientific">Candidatus Liptonbacteria bacterium RIFOXYB1_FULL_36_10</name>
    <dbReference type="NCBI Taxonomy" id="1798654"/>
    <lineage>
        <taxon>Bacteria</taxon>
        <taxon>Candidatus Liptoniibacteriota</taxon>
    </lineage>
</organism>
<dbReference type="PANTHER" id="PTHR30250:SF11">
    <property type="entry name" value="O-ANTIGEN TRANSPORTER-RELATED"/>
    <property type="match status" value="1"/>
</dbReference>
<feature type="transmembrane region" description="Helical" evidence="6">
    <location>
        <begin position="181"/>
        <end position="200"/>
    </location>
</feature>
<accession>A0A1G2CNU6</accession>
<feature type="transmembrane region" description="Helical" evidence="6">
    <location>
        <begin position="422"/>
        <end position="444"/>
    </location>
</feature>
<evidence type="ECO:0000256" key="3">
    <source>
        <dbReference type="ARBA" id="ARBA00022692"/>
    </source>
</evidence>
<keyword evidence="2" id="KW-1003">Cell membrane</keyword>
<dbReference type="PANTHER" id="PTHR30250">
    <property type="entry name" value="PST FAMILY PREDICTED COLANIC ACID TRANSPORTER"/>
    <property type="match status" value="1"/>
</dbReference>
<dbReference type="CDD" id="cd13128">
    <property type="entry name" value="MATE_Wzx_like"/>
    <property type="match status" value="1"/>
</dbReference>
<feature type="transmembrane region" description="Helical" evidence="6">
    <location>
        <begin position="97"/>
        <end position="116"/>
    </location>
</feature>
<feature type="transmembrane region" description="Helical" evidence="6">
    <location>
        <begin position="221"/>
        <end position="249"/>
    </location>
</feature>
<feature type="transmembrane region" description="Helical" evidence="6">
    <location>
        <begin position="334"/>
        <end position="356"/>
    </location>
</feature>
<evidence type="ECO:0000313" key="8">
    <source>
        <dbReference type="Proteomes" id="UP000178599"/>
    </source>
</evidence>
<comment type="subcellular location">
    <subcellularLocation>
        <location evidence="1">Cell membrane</location>
        <topology evidence="1">Multi-pass membrane protein</topology>
    </subcellularLocation>
</comment>
<evidence type="ECO:0000313" key="7">
    <source>
        <dbReference type="EMBL" id="OGZ03086.1"/>
    </source>
</evidence>
<keyword evidence="3 6" id="KW-0812">Transmembrane</keyword>
<feature type="transmembrane region" description="Helical" evidence="6">
    <location>
        <begin position="122"/>
        <end position="142"/>
    </location>
</feature>
<dbReference type="InterPro" id="IPR002797">
    <property type="entry name" value="Polysacc_synth"/>
</dbReference>
<dbReference type="Proteomes" id="UP000178599">
    <property type="component" value="Unassembled WGS sequence"/>
</dbReference>
<name>A0A1G2CNU6_9BACT</name>